<dbReference type="Proteomes" id="UP001218218">
    <property type="component" value="Unassembled WGS sequence"/>
</dbReference>
<dbReference type="EMBL" id="JARIHO010000083">
    <property type="protein sequence ID" value="KAJ7309249.1"/>
    <property type="molecule type" value="Genomic_DNA"/>
</dbReference>
<evidence type="ECO:0000313" key="2">
    <source>
        <dbReference type="EMBL" id="KAJ7309249.1"/>
    </source>
</evidence>
<evidence type="ECO:0000256" key="1">
    <source>
        <dbReference type="SAM" id="MobiDB-lite"/>
    </source>
</evidence>
<sequence>MLLECILLQEKVLKLFTAWSRPTGGHIVPAVYHNYAGTSFTKDEILDTLKIKSSSSSNDHLLFAPENLMYSSKAKAWYESGGKTHKDLFSKMTTANFKRYFVHHRKDREHRSSLNKVRVRRRSSPSSPGEGTSRKKHRKAVTVSDDESEAETRYNKSSMKKCAAKSITSEALDSESS</sequence>
<dbReference type="AlphaFoldDB" id="A0AAD7EBX3"/>
<feature type="region of interest" description="Disordered" evidence="1">
    <location>
        <begin position="106"/>
        <end position="177"/>
    </location>
</feature>
<protein>
    <submittedName>
        <fullName evidence="2">Uncharacterized protein</fullName>
    </submittedName>
</protein>
<name>A0AAD7EBX3_9AGAR</name>
<evidence type="ECO:0000313" key="3">
    <source>
        <dbReference type="Proteomes" id="UP001218218"/>
    </source>
</evidence>
<accession>A0AAD7EBX3</accession>
<keyword evidence="3" id="KW-1185">Reference proteome</keyword>
<comment type="caution">
    <text evidence="2">The sequence shown here is derived from an EMBL/GenBank/DDBJ whole genome shotgun (WGS) entry which is preliminary data.</text>
</comment>
<organism evidence="2 3">
    <name type="scientific">Mycena albidolilacea</name>
    <dbReference type="NCBI Taxonomy" id="1033008"/>
    <lineage>
        <taxon>Eukaryota</taxon>
        <taxon>Fungi</taxon>
        <taxon>Dikarya</taxon>
        <taxon>Basidiomycota</taxon>
        <taxon>Agaricomycotina</taxon>
        <taxon>Agaricomycetes</taxon>
        <taxon>Agaricomycetidae</taxon>
        <taxon>Agaricales</taxon>
        <taxon>Marasmiineae</taxon>
        <taxon>Mycenaceae</taxon>
        <taxon>Mycena</taxon>
    </lineage>
</organism>
<reference evidence="2" key="1">
    <citation type="submission" date="2023-03" db="EMBL/GenBank/DDBJ databases">
        <title>Massive genome expansion in bonnet fungi (Mycena s.s.) driven by repeated elements and novel gene families across ecological guilds.</title>
        <authorList>
            <consortium name="Lawrence Berkeley National Laboratory"/>
            <person name="Harder C.B."/>
            <person name="Miyauchi S."/>
            <person name="Viragh M."/>
            <person name="Kuo A."/>
            <person name="Thoen E."/>
            <person name="Andreopoulos B."/>
            <person name="Lu D."/>
            <person name="Skrede I."/>
            <person name="Drula E."/>
            <person name="Henrissat B."/>
            <person name="Morin E."/>
            <person name="Kohler A."/>
            <person name="Barry K."/>
            <person name="LaButti K."/>
            <person name="Morin E."/>
            <person name="Salamov A."/>
            <person name="Lipzen A."/>
            <person name="Mereny Z."/>
            <person name="Hegedus B."/>
            <person name="Baldrian P."/>
            <person name="Stursova M."/>
            <person name="Weitz H."/>
            <person name="Taylor A."/>
            <person name="Grigoriev I.V."/>
            <person name="Nagy L.G."/>
            <person name="Martin F."/>
            <person name="Kauserud H."/>
        </authorList>
    </citation>
    <scope>NUCLEOTIDE SEQUENCE</scope>
    <source>
        <strain evidence="2">CBHHK002</strain>
    </source>
</reference>
<gene>
    <name evidence="2" type="ORF">DFH08DRAFT_974981</name>
</gene>
<proteinExistence type="predicted"/>